<keyword evidence="2" id="KW-0067">ATP-binding</keyword>
<dbReference type="GO" id="GO:0005524">
    <property type="term" value="F:ATP binding"/>
    <property type="evidence" value="ECO:0007669"/>
    <property type="project" value="InterPro"/>
</dbReference>
<dbReference type="OrthoDB" id="366844at2"/>
<dbReference type="Proteomes" id="UP000316798">
    <property type="component" value="Chromosome"/>
</dbReference>
<dbReference type="InterPro" id="IPR014001">
    <property type="entry name" value="Helicase_ATP-bd"/>
</dbReference>
<dbReference type="InterPro" id="IPR006555">
    <property type="entry name" value="ATP-dep_Helicase_C"/>
</dbReference>
<dbReference type="SMART" id="SM00491">
    <property type="entry name" value="HELICc2"/>
    <property type="match status" value="1"/>
</dbReference>
<dbReference type="GO" id="GO:0004386">
    <property type="term" value="F:helicase activity"/>
    <property type="evidence" value="ECO:0007669"/>
    <property type="project" value="UniProtKB-KW"/>
</dbReference>
<dbReference type="GO" id="GO:0003677">
    <property type="term" value="F:DNA binding"/>
    <property type="evidence" value="ECO:0007669"/>
    <property type="project" value="InterPro"/>
</dbReference>
<gene>
    <name evidence="2" type="ORF">EUB48_03555</name>
</gene>
<proteinExistence type="predicted"/>
<keyword evidence="2" id="KW-0547">Nucleotide-binding</keyword>
<dbReference type="KEGG" id="rhf:EUB48_03555"/>
<dbReference type="Pfam" id="PF13307">
    <property type="entry name" value="Helicase_C_2"/>
    <property type="match status" value="1"/>
</dbReference>
<dbReference type="InterPro" id="IPR006935">
    <property type="entry name" value="Helicase/UvrB_N"/>
</dbReference>
<reference evidence="2 3" key="1">
    <citation type="submission" date="2019-01" db="EMBL/GenBank/DDBJ databases">
        <title>Genomic insights into a novel species Rhodoferax sp.</title>
        <authorList>
            <person name="Jin L."/>
        </authorList>
    </citation>
    <scope>NUCLEOTIDE SEQUENCE [LARGE SCALE GENOMIC DNA]</scope>
    <source>
        <strain evidence="2 3">CHu59-6-5</strain>
    </source>
</reference>
<dbReference type="PROSITE" id="PS51192">
    <property type="entry name" value="HELICASE_ATP_BIND_1"/>
    <property type="match status" value="1"/>
</dbReference>
<dbReference type="GO" id="GO:0006139">
    <property type="term" value="P:nucleobase-containing compound metabolic process"/>
    <property type="evidence" value="ECO:0007669"/>
    <property type="project" value="InterPro"/>
</dbReference>
<keyword evidence="3" id="KW-1185">Reference proteome</keyword>
<protein>
    <submittedName>
        <fullName evidence="2">DEAD/DEAH box helicase</fullName>
    </submittedName>
</protein>
<dbReference type="SMART" id="SM00487">
    <property type="entry name" value="DEXDc"/>
    <property type="match status" value="1"/>
</dbReference>
<dbReference type="EMBL" id="CP035503">
    <property type="protein sequence ID" value="QDL36474.1"/>
    <property type="molecule type" value="Genomic_DNA"/>
</dbReference>
<keyword evidence="2" id="KW-0347">Helicase</keyword>
<dbReference type="SUPFAM" id="SSF52540">
    <property type="entry name" value="P-loop containing nucleoside triphosphate hydrolases"/>
    <property type="match status" value="1"/>
</dbReference>
<feature type="domain" description="Helicase ATP-binding" evidence="1">
    <location>
        <begin position="46"/>
        <end position="190"/>
    </location>
</feature>
<evidence type="ECO:0000313" key="3">
    <source>
        <dbReference type="Proteomes" id="UP000316798"/>
    </source>
</evidence>
<dbReference type="GO" id="GO:0016818">
    <property type="term" value="F:hydrolase activity, acting on acid anhydrides, in phosphorus-containing anhydrides"/>
    <property type="evidence" value="ECO:0007669"/>
    <property type="project" value="InterPro"/>
</dbReference>
<dbReference type="InterPro" id="IPR027417">
    <property type="entry name" value="P-loop_NTPase"/>
</dbReference>
<sequence length="825" mass="89115">MFDFESLAKNSSAEVPATLAELFKQLDRKTTHTSLRPAQLAALAALDAQLTQRDVIMKLSTGSGKTVLGLVYAEMMRRKYKGDPVVYLCPTTQLVEQVVSSGQAIGVPVSTFPKSGLPYGALSGDAVLACTYDKLFTANSVFESRSIRPSTIIMDDVHAGADRVRKFFTVPVPPEFFGALRNLLRPLCEQTDAATWAGIGKDDPGSTYEVPYWVWSRVSGEVAKLLDPGKDAPPLLFTWGNIARYIELARCCISGTGAEIALQIPPVEDVPAYAGAKHRLFMSASIKDISGLISALGCDPAAYARLIEPMEDEGAGERMILPTSLVNPESKKQEIAVACALLAKQTNVVVLTSSAAQAKAWTDAGAVLAQAKEVDAALEKLRTTNGNYFVFAQRFDGVDLPDDACRILVIDGVPSGDRIIDQVDAYRQKDSPEYEVRTVNKFEQALGRAVRSSADYAAVLLVGPDIAAFIGRKNVATLLEDRTRLQVDLGRELASKAGLGGKPIAAIIPEMANALLSRNEGWKDAHRARVKVVGKQPRAATLTAYEAAALALRDGWNMAKAKNFHGAITRLREAANGSLHPIQKAELLYWVATYLHQFDPALASDAYRAVFAANTKFPRPEQVADRKFARLTEQAVAVCQAFSPYASANAALARLDEVKAKLSYGNTAETVERGLHELGELLGAASSRPEKETGRGPDVLWLFDDCGACIEAKSEKYAPIHKTDAAQLVLSWQWCNEQLAPGMPKPVPVFTTNVTAADRAEDIAFGPRLLAEAALMDLLDRLRKVVLSLTYDGPLFTDPAIVAKKLAEQGVNGASIISKLPVMKG</sequence>
<evidence type="ECO:0000259" key="1">
    <source>
        <dbReference type="PROSITE" id="PS51192"/>
    </source>
</evidence>
<keyword evidence="2" id="KW-0378">Hydrolase</keyword>
<accession>A0A515D7T0</accession>
<evidence type="ECO:0000313" key="2">
    <source>
        <dbReference type="EMBL" id="QDL36474.1"/>
    </source>
</evidence>
<dbReference type="AlphaFoldDB" id="A0A515D7T0"/>
<organism evidence="2 3">
    <name type="scientific">Rhodoferax sediminis</name>
    <dbReference type="NCBI Taxonomy" id="2509614"/>
    <lineage>
        <taxon>Bacteria</taxon>
        <taxon>Pseudomonadati</taxon>
        <taxon>Pseudomonadota</taxon>
        <taxon>Betaproteobacteria</taxon>
        <taxon>Burkholderiales</taxon>
        <taxon>Comamonadaceae</taxon>
        <taxon>Rhodoferax</taxon>
    </lineage>
</organism>
<dbReference type="Pfam" id="PF04851">
    <property type="entry name" value="ResIII"/>
    <property type="match status" value="1"/>
</dbReference>
<dbReference type="RefSeq" id="WP_142817648.1">
    <property type="nucleotide sequence ID" value="NZ_CP035503.1"/>
</dbReference>
<dbReference type="Gene3D" id="3.40.50.300">
    <property type="entry name" value="P-loop containing nucleotide triphosphate hydrolases"/>
    <property type="match status" value="2"/>
</dbReference>
<name>A0A515D7T0_9BURK</name>